<dbReference type="InterPro" id="IPR020845">
    <property type="entry name" value="AMP-binding_CS"/>
</dbReference>
<accession>I4EJF8</accession>
<reference evidence="3 4" key="1">
    <citation type="journal article" date="2012" name="ISME J.">
        <title>Nitrification expanded: discovery, physiology and genomics of a nitrite-oxidizing bacterium from the phylum Chloroflexi.</title>
        <authorList>
            <person name="Sorokin D.Y."/>
            <person name="Lucker S."/>
            <person name="Vejmelkova D."/>
            <person name="Kostrikina N.A."/>
            <person name="Kleerebezem R."/>
            <person name="Rijpstra W.I."/>
            <person name="Damste J.S."/>
            <person name="Le Paslier D."/>
            <person name="Muyzer G."/>
            <person name="Wagner M."/>
            <person name="van Loosdrecht M.C."/>
            <person name="Daims H."/>
        </authorList>
    </citation>
    <scope>NUCLEOTIDE SEQUENCE [LARGE SCALE GENOMIC DNA]</scope>
    <source>
        <strain evidence="4">none</strain>
    </source>
</reference>
<feature type="domain" description="AMP-binding enzyme C-terminal" evidence="2">
    <location>
        <begin position="480"/>
        <end position="555"/>
    </location>
</feature>
<keyword evidence="4" id="KW-1185">Reference proteome</keyword>
<proteinExistence type="predicted"/>
<dbReference type="PANTHER" id="PTHR43767">
    <property type="entry name" value="LONG-CHAIN-FATTY-ACID--COA LIGASE"/>
    <property type="match status" value="1"/>
</dbReference>
<dbReference type="Pfam" id="PF13193">
    <property type="entry name" value="AMP-binding_C"/>
    <property type="match status" value="1"/>
</dbReference>
<evidence type="ECO:0000313" key="3">
    <source>
        <dbReference type="EMBL" id="CCF84820.1"/>
    </source>
</evidence>
<dbReference type="OrthoDB" id="9781737at2"/>
<dbReference type="AlphaFoldDB" id="I4EJF8"/>
<evidence type="ECO:0000313" key="4">
    <source>
        <dbReference type="Proteomes" id="UP000004221"/>
    </source>
</evidence>
<dbReference type="Proteomes" id="UP000004221">
    <property type="component" value="Unassembled WGS sequence"/>
</dbReference>
<dbReference type="PROSITE" id="PS00455">
    <property type="entry name" value="AMP_BINDING"/>
    <property type="match status" value="1"/>
</dbReference>
<dbReference type="Gene3D" id="3.30.300.30">
    <property type="match status" value="1"/>
</dbReference>
<feature type="domain" description="AMP-dependent synthetase/ligase" evidence="1">
    <location>
        <begin position="41"/>
        <end position="430"/>
    </location>
</feature>
<dbReference type="Pfam" id="PF00501">
    <property type="entry name" value="AMP-binding"/>
    <property type="match status" value="1"/>
</dbReference>
<protein>
    <submittedName>
        <fullName evidence="3">Long-chain-fatty-acid--CoA ligase</fullName>
        <ecNumber evidence="3">6.2.1.3</ecNumber>
    </submittedName>
</protein>
<dbReference type="InterPro" id="IPR000873">
    <property type="entry name" value="AMP-dep_synth/lig_dom"/>
</dbReference>
<dbReference type="Gene3D" id="3.40.50.12780">
    <property type="entry name" value="N-terminal domain of ligase-like"/>
    <property type="match status" value="1"/>
</dbReference>
<gene>
    <name evidence="3" type="primary">lcfA</name>
    <name evidence="3" type="ORF">NITHO_4000002</name>
</gene>
<dbReference type="PANTHER" id="PTHR43767:SF12">
    <property type="entry name" value="AMP-DEPENDENT SYNTHETASE AND LIGASE"/>
    <property type="match status" value="1"/>
</dbReference>
<dbReference type="EC" id="6.2.1.3" evidence="3"/>
<dbReference type="InterPro" id="IPR025110">
    <property type="entry name" value="AMP-bd_C"/>
</dbReference>
<dbReference type="EMBL" id="CAGS01000336">
    <property type="protein sequence ID" value="CCF84820.1"/>
    <property type="molecule type" value="Genomic_DNA"/>
</dbReference>
<comment type="caution">
    <text evidence="3">The sequence shown here is derived from an EMBL/GenBank/DDBJ whole genome shotgun (WGS) entry which is preliminary data.</text>
</comment>
<name>I4EJF8_9BACT</name>
<dbReference type="GO" id="GO:0004467">
    <property type="term" value="F:long-chain fatty acid-CoA ligase activity"/>
    <property type="evidence" value="ECO:0007669"/>
    <property type="project" value="UniProtKB-EC"/>
</dbReference>
<dbReference type="CDD" id="cd05936">
    <property type="entry name" value="FC-FACS_FadD_like"/>
    <property type="match status" value="1"/>
</dbReference>
<sequence>MAMRNETSNTLADRRWFQWYEPGVPHTITVPDQPLHDFLRTATARVPARPAIRFEGRALSYQEVGDAATRFASALVALGLHQGDRVALLLPNCPQFVIAYYGGLRAGTVVVPINPLYAEPELQHQLADAEARVLVCLSAILPKVQAIRAGLPALEQVIVTNIKEYLPAVKQAVFSLREERRGGHRPELPQDERTHWLQPLLASAAVHHPRVPVTVDDVALLQYTAGTTGIPKGVMLTHRNLVASALEAHAWCRNVSKPDGADVVLGVIPLFHIYAQTTVMNFPIVGGGTMILQPRFSVKAILRAIATERPDFFPAVPAIYDVISQAPNVSNYDLHSLKACLSGAAPLPREVQERFEALTGARLVEGYGLSEAPVTHCNPINGRRKIGSIGIPIPSTDAAIVDLEAGIQRLGPGELGELAVRGPQVMKGYWRHEAETAQVVKNGWLLTGDIARMDEDGFFTIVDRKKDLINVSGLKVSPSEVEACLAGLPMVKEVAVVGIPDTQRGEMVKAYVILNEGQSATEQEMIDACRTKLAPYKVPRVVEFRPELPKNMVGKVLRRRLIEEELSRRINSTDQAPR</sequence>
<dbReference type="InterPro" id="IPR042099">
    <property type="entry name" value="ANL_N_sf"/>
</dbReference>
<evidence type="ECO:0000259" key="1">
    <source>
        <dbReference type="Pfam" id="PF00501"/>
    </source>
</evidence>
<keyword evidence="3" id="KW-0436">Ligase</keyword>
<organism evidence="3 4">
    <name type="scientific">Nitrolancea hollandica Lb</name>
    <dbReference type="NCBI Taxonomy" id="1129897"/>
    <lineage>
        <taxon>Bacteria</taxon>
        <taxon>Pseudomonadati</taxon>
        <taxon>Thermomicrobiota</taxon>
        <taxon>Thermomicrobia</taxon>
        <taxon>Sphaerobacterales</taxon>
        <taxon>Sphaerobacterineae</taxon>
        <taxon>Sphaerobacteraceae</taxon>
        <taxon>Nitrolancea</taxon>
    </lineage>
</organism>
<evidence type="ECO:0000259" key="2">
    <source>
        <dbReference type="Pfam" id="PF13193"/>
    </source>
</evidence>
<dbReference type="SUPFAM" id="SSF56801">
    <property type="entry name" value="Acetyl-CoA synthetase-like"/>
    <property type="match status" value="1"/>
</dbReference>
<dbReference type="InterPro" id="IPR045851">
    <property type="entry name" value="AMP-bd_C_sf"/>
</dbReference>
<dbReference type="InterPro" id="IPR050237">
    <property type="entry name" value="ATP-dep_AMP-bd_enzyme"/>
</dbReference>
<dbReference type="RefSeq" id="WP_008479281.1">
    <property type="nucleotide sequence ID" value="NZ_CAGS01000336.1"/>
</dbReference>